<dbReference type="Proteomes" id="UP000238081">
    <property type="component" value="Unassembled WGS sequence"/>
</dbReference>
<reference evidence="5 6" key="1">
    <citation type="submission" date="2016-01" db="EMBL/GenBank/DDBJ databases">
        <title>Characterization of the Clostridium difficile lineages that are prevalent in Hong Kong and China.</title>
        <authorList>
            <person name="Kwok J.S.-L."/>
            <person name="Lam W.-Y."/>
            <person name="Ip M."/>
            <person name="Chan T.-F."/>
            <person name="Hawkey P.M."/>
            <person name="Tsui S.K.-W."/>
        </authorList>
    </citation>
    <scope>NUCLEOTIDE SEQUENCE [LARGE SCALE GENOMIC DNA]</scope>
    <source>
        <strain evidence="5 6">300064</strain>
    </source>
</reference>
<dbReference type="PANTHER" id="PTHR33121:SF70">
    <property type="entry name" value="SIGNALING PROTEIN YKOW"/>
    <property type="match status" value="1"/>
</dbReference>
<dbReference type="InterPro" id="IPR050706">
    <property type="entry name" value="Cyclic-di-GMP_PDE-like"/>
</dbReference>
<gene>
    <name evidence="5" type="ORF">AWN73_18510</name>
    <name evidence="4" type="ORF">GND98_014410</name>
</gene>
<dbReference type="PANTHER" id="PTHR33121">
    <property type="entry name" value="CYCLIC DI-GMP PHOSPHODIESTERASE PDEF"/>
    <property type="match status" value="1"/>
</dbReference>
<keyword evidence="1" id="KW-1133">Transmembrane helix</keyword>
<evidence type="ECO:0000259" key="3">
    <source>
        <dbReference type="PROSITE" id="PS50887"/>
    </source>
</evidence>
<evidence type="ECO:0000259" key="2">
    <source>
        <dbReference type="PROSITE" id="PS50883"/>
    </source>
</evidence>
<sequence>MNITKKVMIIIISITLTTVALSICASQSILKNLCSGEATRSIGRTVSVLTQFDSIMNEFEDNCEQISQLIQLSLNDNETSDINKADEQKKQKLIDRISKNKYSNFYVVDENYNITSKLKEHYNYNDNEIYRILNTVEKNTDKHDFNGIVSTDDYQYMVCVKPILTYISGGSYLVIIEPFSGDIYKESENFSGSVFIKKISLNDLKSFNKIKVNDRIIFNRYTDDLVTSYTKVDSYGGSDNVYISLEEKSMVVQNVKMNLYKFIAIIIIIFVLANFIIYFSIKTVIVDRMLKINIAVNKIINTFDLKTRILADNRQDEISILSSDLNSMFSILEQYSEKMKYISGHDTVTRLLNRRSLEEIGENLIRDNKEFSCAFIDIDNFKKINDFFGHNTGDEVLCIIADYLMAYGKDKISCGRIGGDEFLVIIEGEGNKEKIIDMVKYMFDKLKDNIYFRGTSYNVKASIGISYFPEHGETFSQILQNSDIAMYNVKNNERNNYCIFQRELFNSLEVESKILEGIKKGEFEAYFQPIIDLKTGIINGAEALIRWNTCEGVISPNKFIPLAKSNGYIIEIDKMVIEQSCKLIRELIDNGIEDFQISINTSFKLLSQKRFLSNLMEVIRRYNIGVKNIKLEITEDETIEDLEYMTDLLRRIRECGIQVSIDDFGTGYSSFNYIKTLPLDVLKIDKSLLRDMEKDERTKHIIKTIINLAHILNLSVTCEGVETKEQFQLLEKLNCDNIQGYYLSRPLKINDFKAFISMYVSN</sequence>
<organism evidence="5 6">
    <name type="scientific">Clostridium butyricum</name>
    <dbReference type="NCBI Taxonomy" id="1492"/>
    <lineage>
        <taxon>Bacteria</taxon>
        <taxon>Bacillati</taxon>
        <taxon>Bacillota</taxon>
        <taxon>Clostridia</taxon>
        <taxon>Eubacteriales</taxon>
        <taxon>Clostridiaceae</taxon>
        <taxon>Clostridium</taxon>
    </lineage>
</organism>
<dbReference type="SMART" id="SM00052">
    <property type="entry name" value="EAL"/>
    <property type="match status" value="1"/>
</dbReference>
<dbReference type="Gene3D" id="6.10.340.10">
    <property type="match status" value="1"/>
</dbReference>
<evidence type="ECO:0000313" key="4">
    <source>
        <dbReference type="EMBL" id="NAS19031.1"/>
    </source>
</evidence>
<dbReference type="SMART" id="SM00267">
    <property type="entry name" value="GGDEF"/>
    <property type="match status" value="1"/>
</dbReference>
<protein>
    <submittedName>
        <fullName evidence="5">Diguanylate cyclase</fullName>
    </submittedName>
    <submittedName>
        <fullName evidence="4">EAL domain-containing protein</fullName>
    </submittedName>
</protein>
<comment type="caution">
    <text evidence="5">The sequence shown here is derived from an EMBL/GenBank/DDBJ whole genome shotgun (WGS) entry which is preliminary data.</text>
</comment>
<dbReference type="PROSITE" id="PS50887">
    <property type="entry name" value="GGDEF"/>
    <property type="match status" value="1"/>
</dbReference>
<keyword evidence="1" id="KW-0812">Transmembrane</keyword>
<feature type="transmembrane region" description="Helical" evidence="1">
    <location>
        <begin position="259"/>
        <end position="281"/>
    </location>
</feature>
<evidence type="ECO:0000313" key="5">
    <source>
        <dbReference type="EMBL" id="PPV12590.1"/>
    </source>
</evidence>
<dbReference type="AlphaFoldDB" id="A0A2S7F6Q5"/>
<dbReference type="SUPFAM" id="SSF141868">
    <property type="entry name" value="EAL domain-like"/>
    <property type="match status" value="1"/>
</dbReference>
<dbReference type="SUPFAM" id="SSF55073">
    <property type="entry name" value="Nucleotide cyclase"/>
    <property type="match status" value="1"/>
</dbReference>
<dbReference type="Proteomes" id="UP000474042">
    <property type="component" value="Unassembled WGS sequence"/>
</dbReference>
<dbReference type="CDD" id="cd01949">
    <property type="entry name" value="GGDEF"/>
    <property type="match status" value="1"/>
</dbReference>
<dbReference type="InterPro" id="IPR001633">
    <property type="entry name" value="EAL_dom"/>
</dbReference>
<dbReference type="InterPro" id="IPR043128">
    <property type="entry name" value="Rev_trsase/Diguanyl_cyclase"/>
</dbReference>
<dbReference type="EMBL" id="LRDH01000139">
    <property type="protein sequence ID" value="PPV12590.1"/>
    <property type="molecule type" value="Genomic_DNA"/>
</dbReference>
<dbReference type="InterPro" id="IPR035919">
    <property type="entry name" value="EAL_sf"/>
</dbReference>
<proteinExistence type="predicted"/>
<dbReference type="Pfam" id="PF00563">
    <property type="entry name" value="EAL"/>
    <property type="match status" value="1"/>
</dbReference>
<dbReference type="Pfam" id="PF00990">
    <property type="entry name" value="GGDEF"/>
    <property type="match status" value="1"/>
</dbReference>
<dbReference type="EMBL" id="WOFV02000053">
    <property type="protein sequence ID" value="NAS19031.1"/>
    <property type="molecule type" value="Genomic_DNA"/>
</dbReference>
<dbReference type="Gene3D" id="3.30.70.270">
    <property type="match status" value="1"/>
</dbReference>
<reference evidence="4 7" key="2">
    <citation type="submission" date="2020-01" db="EMBL/GenBank/DDBJ databases">
        <title>Genome sequence of a 1,3-propanediol producer, Clostridium butyricum S3.</title>
        <authorList>
            <person name="Zhou J."/>
        </authorList>
    </citation>
    <scope>NUCLEOTIDE SEQUENCE [LARGE SCALE GENOMIC DNA]</scope>
    <source>
        <strain evidence="4 7">S3</strain>
    </source>
</reference>
<evidence type="ECO:0000256" key="1">
    <source>
        <dbReference type="SAM" id="Phobius"/>
    </source>
</evidence>
<feature type="domain" description="GGDEF" evidence="3">
    <location>
        <begin position="369"/>
        <end position="502"/>
    </location>
</feature>
<evidence type="ECO:0000313" key="6">
    <source>
        <dbReference type="Proteomes" id="UP000238081"/>
    </source>
</evidence>
<name>A0A2S7F6Q5_CLOBU</name>
<dbReference type="CDD" id="cd01948">
    <property type="entry name" value="EAL"/>
    <property type="match status" value="1"/>
</dbReference>
<feature type="domain" description="EAL" evidence="2">
    <location>
        <begin position="507"/>
        <end position="760"/>
    </location>
</feature>
<dbReference type="NCBIfam" id="TIGR00254">
    <property type="entry name" value="GGDEF"/>
    <property type="match status" value="1"/>
</dbReference>
<dbReference type="InterPro" id="IPR029787">
    <property type="entry name" value="Nucleotide_cyclase"/>
</dbReference>
<accession>A0A2S7F6Q5</accession>
<dbReference type="Gene3D" id="3.20.20.450">
    <property type="entry name" value="EAL domain"/>
    <property type="match status" value="1"/>
</dbReference>
<keyword evidence="1" id="KW-0472">Membrane</keyword>
<dbReference type="InterPro" id="IPR000160">
    <property type="entry name" value="GGDEF_dom"/>
</dbReference>
<dbReference type="RefSeq" id="WP_002581516.1">
    <property type="nucleotide sequence ID" value="NZ_CABIVR010000008.1"/>
</dbReference>
<dbReference type="GO" id="GO:0071111">
    <property type="term" value="F:cyclic-guanylate-specific phosphodiesterase activity"/>
    <property type="evidence" value="ECO:0007669"/>
    <property type="project" value="InterPro"/>
</dbReference>
<evidence type="ECO:0000313" key="7">
    <source>
        <dbReference type="Proteomes" id="UP000474042"/>
    </source>
</evidence>
<dbReference type="PROSITE" id="PS50883">
    <property type="entry name" value="EAL"/>
    <property type="match status" value="1"/>
</dbReference>